<dbReference type="PANTHER" id="PTHR43434">
    <property type="entry name" value="PHOSPHOGLYCOLATE PHOSPHATASE"/>
    <property type="match status" value="1"/>
</dbReference>
<reference evidence="1 2" key="1">
    <citation type="submission" date="2016-11" db="EMBL/GenBank/DDBJ databases">
        <authorList>
            <person name="Jaros S."/>
            <person name="Januszkiewicz K."/>
            <person name="Wedrychowicz H."/>
        </authorList>
    </citation>
    <scope>NUCLEOTIDE SEQUENCE [LARGE SCALE GENOMIC DNA]</scope>
    <source>
        <strain evidence="1 2">DSM 44666</strain>
    </source>
</reference>
<dbReference type="InterPro" id="IPR041492">
    <property type="entry name" value="HAD_2"/>
</dbReference>
<dbReference type="InterPro" id="IPR050155">
    <property type="entry name" value="HAD-like_hydrolase_sf"/>
</dbReference>
<dbReference type="SUPFAM" id="SSF56784">
    <property type="entry name" value="HAD-like"/>
    <property type="match status" value="1"/>
</dbReference>
<evidence type="ECO:0000313" key="1">
    <source>
        <dbReference type="EMBL" id="SHF09003.1"/>
    </source>
</evidence>
<accession>A0A1M4YTE3</accession>
<dbReference type="GO" id="GO:0008967">
    <property type="term" value="F:phosphoglycolate phosphatase activity"/>
    <property type="evidence" value="ECO:0007669"/>
    <property type="project" value="TreeGrafter"/>
</dbReference>
<dbReference type="SFLD" id="SFLDS00003">
    <property type="entry name" value="Haloacid_Dehalogenase"/>
    <property type="match status" value="1"/>
</dbReference>
<name>A0A1M4YTE3_9BACL</name>
<dbReference type="GO" id="GO:0006281">
    <property type="term" value="P:DNA repair"/>
    <property type="evidence" value="ECO:0007669"/>
    <property type="project" value="TreeGrafter"/>
</dbReference>
<dbReference type="OrthoDB" id="9792518at2"/>
<dbReference type="STRING" id="112248.SAMN05444392_107132"/>
<dbReference type="AlphaFoldDB" id="A0A1M4YTE3"/>
<dbReference type="EMBL" id="FQVL01000007">
    <property type="protein sequence ID" value="SHF09003.1"/>
    <property type="molecule type" value="Genomic_DNA"/>
</dbReference>
<dbReference type="Gene3D" id="3.40.50.1000">
    <property type="entry name" value="HAD superfamily/HAD-like"/>
    <property type="match status" value="1"/>
</dbReference>
<dbReference type="GO" id="GO:0005829">
    <property type="term" value="C:cytosol"/>
    <property type="evidence" value="ECO:0007669"/>
    <property type="project" value="TreeGrafter"/>
</dbReference>
<keyword evidence="2" id="KW-1185">Reference proteome</keyword>
<dbReference type="Gene3D" id="1.10.150.240">
    <property type="entry name" value="Putative phosphatase, domain 2"/>
    <property type="match status" value="1"/>
</dbReference>
<dbReference type="InterPro" id="IPR023214">
    <property type="entry name" value="HAD_sf"/>
</dbReference>
<dbReference type="InterPro" id="IPR036412">
    <property type="entry name" value="HAD-like_sf"/>
</dbReference>
<proteinExistence type="predicted"/>
<dbReference type="Pfam" id="PF13419">
    <property type="entry name" value="HAD_2"/>
    <property type="match status" value="1"/>
</dbReference>
<dbReference type="RefSeq" id="WP_073155137.1">
    <property type="nucleotide sequence ID" value="NZ_FQVL01000007.1"/>
</dbReference>
<gene>
    <name evidence="1" type="ORF">SAMN05444392_107132</name>
</gene>
<dbReference type="Proteomes" id="UP000184476">
    <property type="component" value="Unassembled WGS sequence"/>
</dbReference>
<dbReference type="InterPro" id="IPR023198">
    <property type="entry name" value="PGP-like_dom2"/>
</dbReference>
<sequence length="221" mass="25184">MQAIIFDLDGTIYQTEKVAVPAFRATFEWLKDQGLYQGKIPADQVFEQQFGLTGAEFWSRLLPDANEEVRQLADQQLLKEEIKWINQGAGACYPGVVETLNKLKDQGYQLLIASNGLEAYVEHVLHSEEILSLFTGIYTASRYQTTSKTELVKRCLDDHHIQSGMMVGDRRSDIVAGKENYLLSIGCRYTGFRSFSALDELEQADHLIYEFPELLHVLERN</sequence>
<dbReference type="PANTHER" id="PTHR43434:SF1">
    <property type="entry name" value="PHOSPHOGLYCOLATE PHOSPHATASE"/>
    <property type="match status" value="1"/>
</dbReference>
<dbReference type="InterPro" id="IPR006439">
    <property type="entry name" value="HAD-SF_hydro_IA"/>
</dbReference>
<organism evidence="1 2">
    <name type="scientific">Seinonella peptonophila</name>
    <dbReference type="NCBI Taxonomy" id="112248"/>
    <lineage>
        <taxon>Bacteria</taxon>
        <taxon>Bacillati</taxon>
        <taxon>Bacillota</taxon>
        <taxon>Bacilli</taxon>
        <taxon>Bacillales</taxon>
        <taxon>Thermoactinomycetaceae</taxon>
        <taxon>Seinonella</taxon>
    </lineage>
</organism>
<dbReference type="SFLD" id="SFLDG01129">
    <property type="entry name" value="C1.5:_HAD__Beta-PGM__Phosphata"/>
    <property type="match status" value="1"/>
</dbReference>
<evidence type="ECO:0000313" key="2">
    <source>
        <dbReference type="Proteomes" id="UP000184476"/>
    </source>
</evidence>
<protein>
    <submittedName>
        <fullName evidence="1">Adenosylhomocysteine nucleosidase</fullName>
    </submittedName>
</protein>
<dbReference type="PRINTS" id="PR00413">
    <property type="entry name" value="HADHALOGNASE"/>
</dbReference>